<organism evidence="3 4">
    <name type="scientific">Sulfurovum zhangzhouensis</name>
    <dbReference type="NCBI Taxonomy" id="3019067"/>
    <lineage>
        <taxon>Bacteria</taxon>
        <taxon>Pseudomonadati</taxon>
        <taxon>Campylobacterota</taxon>
        <taxon>Epsilonproteobacteria</taxon>
        <taxon>Campylobacterales</taxon>
        <taxon>Sulfurovaceae</taxon>
        <taxon>Sulfurovum</taxon>
    </lineage>
</organism>
<evidence type="ECO:0000259" key="1">
    <source>
        <dbReference type="Pfam" id="PF00534"/>
    </source>
</evidence>
<dbReference type="Gene3D" id="3.40.50.2000">
    <property type="entry name" value="Glycogen Phosphorylase B"/>
    <property type="match status" value="2"/>
</dbReference>
<dbReference type="InterPro" id="IPR001296">
    <property type="entry name" value="Glyco_trans_1"/>
</dbReference>
<dbReference type="PANTHER" id="PTHR45947:SF3">
    <property type="entry name" value="SULFOQUINOVOSYL TRANSFERASE SQD2"/>
    <property type="match status" value="1"/>
</dbReference>
<keyword evidence="4" id="KW-1185">Reference proteome</keyword>
<dbReference type="InterPro" id="IPR050194">
    <property type="entry name" value="Glycosyltransferase_grp1"/>
</dbReference>
<accession>A0ABT7QXK9</accession>
<reference evidence="3" key="1">
    <citation type="submission" date="2023-01" db="EMBL/GenBank/DDBJ databases">
        <title>Sulfurovum sp. zt1-1 genome assembly.</title>
        <authorList>
            <person name="Wang J."/>
        </authorList>
    </citation>
    <scope>NUCLEOTIDE SEQUENCE</scope>
    <source>
        <strain evidence="3">Zt1-1</strain>
    </source>
</reference>
<keyword evidence="3" id="KW-0328">Glycosyltransferase</keyword>
<dbReference type="Pfam" id="PF13439">
    <property type="entry name" value="Glyco_transf_4"/>
    <property type="match status" value="1"/>
</dbReference>
<protein>
    <submittedName>
        <fullName evidence="3">Glycosyltransferase</fullName>
        <ecNumber evidence="3">2.4.-.-</ecNumber>
    </submittedName>
</protein>
<feature type="domain" description="Glycosyltransferase subfamily 4-like N-terminal" evidence="2">
    <location>
        <begin position="17"/>
        <end position="187"/>
    </location>
</feature>
<dbReference type="EMBL" id="JAQIBD010000001">
    <property type="protein sequence ID" value="MDM5271528.1"/>
    <property type="molecule type" value="Genomic_DNA"/>
</dbReference>
<gene>
    <name evidence="3" type="ORF">PGH07_05025</name>
</gene>
<dbReference type="SUPFAM" id="SSF53756">
    <property type="entry name" value="UDP-Glycosyltransferase/glycogen phosphorylase"/>
    <property type="match status" value="1"/>
</dbReference>
<dbReference type="EC" id="2.4.-.-" evidence="3"/>
<comment type="caution">
    <text evidence="3">The sequence shown here is derived from an EMBL/GenBank/DDBJ whole genome shotgun (WGS) entry which is preliminary data.</text>
</comment>
<dbReference type="Proteomes" id="UP001169069">
    <property type="component" value="Unassembled WGS sequence"/>
</dbReference>
<dbReference type="GO" id="GO:0016491">
    <property type="term" value="F:oxidoreductase activity"/>
    <property type="evidence" value="ECO:0007669"/>
    <property type="project" value="UniProtKB-KW"/>
</dbReference>
<dbReference type="GO" id="GO:0016757">
    <property type="term" value="F:glycosyltransferase activity"/>
    <property type="evidence" value="ECO:0007669"/>
    <property type="project" value="UniProtKB-KW"/>
</dbReference>
<keyword evidence="3" id="KW-0560">Oxidoreductase</keyword>
<keyword evidence="3" id="KW-0808">Transferase</keyword>
<proteinExistence type="predicted"/>
<feature type="domain" description="Glycosyl transferase family 1" evidence="1">
    <location>
        <begin position="203"/>
        <end position="358"/>
    </location>
</feature>
<name>A0ABT7QXK9_9BACT</name>
<evidence type="ECO:0000313" key="3">
    <source>
        <dbReference type="EMBL" id="MDM5271528.1"/>
    </source>
</evidence>
<dbReference type="Pfam" id="PF00534">
    <property type="entry name" value="Glycos_transf_1"/>
    <property type="match status" value="1"/>
</dbReference>
<evidence type="ECO:0000313" key="4">
    <source>
        <dbReference type="Proteomes" id="UP001169069"/>
    </source>
</evidence>
<sequence>MMKNIRILLFTDTLCDVNGVSRFIQDISKLAHQKELAFYVVTSTAKICPDLSNVQIIKPLFRTKMPFYPELDLVLPSYKRLKSITEEIDPDVVHISTPGFVGLMGRRIAQKKSIPMLGTYHTDFPAFAYKNMPYKIVKHIGNKVMEYFYRDFKALFVRSEAYKKIVQEDVKFDPENIHTLKAGIDTRKFNTSYKEMGIWQMYGIPETSVKALYVGRFTKEKNFPLLLELWKAYYLQSKNKNIYLIAVGGDLDESLFERYHIKSLGIKRGEELSKIYASSDLFLFPSTTDTLGQVVMEAMSSGLPVLVSDEGGPKTLIGDKQQAGYAINVNDRILWLEKIKVLMENRSLREKHGENGHKIIAEMDIAKSFDAFWEVHMNCNHNVTVL</sequence>
<dbReference type="InterPro" id="IPR028098">
    <property type="entry name" value="Glyco_trans_4-like_N"/>
</dbReference>
<evidence type="ECO:0000259" key="2">
    <source>
        <dbReference type="Pfam" id="PF13439"/>
    </source>
</evidence>
<dbReference type="PANTHER" id="PTHR45947">
    <property type="entry name" value="SULFOQUINOVOSYL TRANSFERASE SQD2"/>
    <property type="match status" value="1"/>
</dbReference>